<dbReference type="EC" id="4.1.1.37" evidence="6 12"/>
<organism evidence="16 17">
    <name type="scientific">Mycena venus</name>
    <dbReference type="NCBI Taxonomy" id="2733690"/>
    <lineage>
        <taxon>Eukaryota</taxon>
        <taxon>Fungi</taxon>
        <taxon>Dikarya</taxon>
        <taxon>Basidiomycota</taxon>
        <taxon>Agaricomycotina</taxon>
        <taxon>Agaricomycetes</taxon>
        <taxon>Agaricomycetidae</taxon>
        <taxon>Agaricales</taxon>
        <taxon>Marasmiineae</taxon>
        <taxon>Mycenaceae</taxon>
        <taxon>Mycena</taxon>
    </lineage>
</organism>
<reference evidence="16" key="1">
    <citation type="submission" date="2020-05" db="EMBL/GenBank/DDBJ databases">
        <title>Mycena genomes resolve the evolution of fungal bioluminescence.</title>
        <authorList>
            <person name="Tsai I.J."/>
        </authorList>
    </citation>
    <scope>NUCLEOTIDE SEQUENCE</scope>
    <source>
        <strain evidence="16">CCC161011</strain>
    </source>
</reference>
<comment type="caution">
    <text evidence="16">The sequence shown here is derived from an EMBL/GenBank/DDBJ whole genome shotgun (WGS) entry which is preliminary data.</text>
</comment>
<dbReference type="GO" id="GO:0004853">
    <property type="term" value="F:uroporphyrinogen decarboxylase activity"/>
    <property type="evidence" value="ECO:0007669"/>
    <property type="project" value="UniProtKB-EC"/>
</dbReference>
<evidence type="ECO:0000256" key="12">
    <source>
        <dbReference type="RuleBase" id="RU000554"/>
    </source>
</evidence>
<evidence type="ECO:0000256" key="8">
    <source>
        <dbReference type="ARBA" id="ARBA00022490"/>
    </source>
</evidence>
<comment type="function">
    <text evidence="1">Catalyzes the decarboxylation of four acetate groups of uroporphyrinogen-III to yield coproporphyrinogen-III.</text>
</comment>
<dbReference type="GO" id="GO:0005829">
    <property type="term" value="C:cytosol"/>
    <property type="evidence" value="ECO:0007669"/>
    <property type="project" value="TreeGrafter"/>
</dbReference>
<evidence type="ECO:0000256" key="10">
    <source>
        <dbReference type="ARBA" id="ARBA00023239"/>
    </source>
</evidence>
<dbReference type="PROSITE" id="PS00906">
    <property type="entry name" value="UROD_1"/>
    <property type="match status" value="1"/>
</dbReference>
<comment type="catalytic activity">
    <reaction evidence="12">
        <text>uroporphyrinogen III + 4 H(+) = coproporphyrinogen III + 4 CO2</text>
        <dbReference type="Rhea" id="RHEA:19865"/>
        <dbReference type="ChEBI" id="CHEBI:15378"/>
        <dbReference type="ChEBI" id="CHEBI:16526"/>
        <dbReference type="ChEBI" id="CHEBI:57308"/>
        <dbReference type="ChEBI" id="CHEBI:57309"/>
        <dbReference type="EC" id="4.1.1.37"/>
    </reaction>
</comment>
<accession>A0A8H6Y758</accession>
<evidence type="ECO:0000256" key="5">
    <source>
        <dbReference type="ARBA" id="ARBA00011738"/>
    </source>
</evidence>
<keyword evidence="8" id="KW-0963">Cytoplasm</keyword>
<dbReference type="GO" id="GO:0006782">
    <property type="term" value="P:protoporphyrinogen IX biosynthetic process"/>
    <property type="evidence" value="ECO:0007669"/>
    <property type="project" value="UniProtKB-UniPathway"/>
</dbReference>
<dbReference type="SUPFAM" id="SSF51726">
    <property type="entry name" value="UROD/MetE-like"/>
    <property type="match status" value="1"/>
</dbReference>
<sequence length="380" mass="42170">MPHEYPSLNDFPPLKNDLLLRAARGEKTERAPVWIMRQAGRYLPEFREVRKSHEFFDICRTPDLATEVTLQPIRRYTGLLDASIIFSDILVIPQAMGMEVLMNPGPSFPDPLNVPADVDKLRKVVDVEKELGYVYKAITQTRMALAGEVPLIGFCGAPWTLFVYMIEGGGSKTYQKVKTWIFKYPEESKALLLRIADVCVDFLVGQVKAGAQLLQVFDSNAGELSPHDFDHFSRPTLVHISTNVRKRLAAENLPSVPLTLFAKGANYALASLAETAGYDTLGLDWLVDPAEARRLVKGKVALQGNMDPNVLYGGRDAIESTVKRMCAGFAVDGGSQAWIANLGHGITQGGMRRLETGCCRRRIYTCVRLKGQAERGDRLV</sequence>
<dbReference type="NCBIfam" id="TIGR01464">
    <property type="entry name" value="hemE"/>
    <property type="match status" value="1"/>
</dbReference>
<evidence type="ECO:0000256" key="3">
    <source>
        <dbReference type="ARBA" id="ARBA00004804"/>
    </source>
</evidence>
<evidence type="ECO:0000256" key="13">
    <source>
        <dbReference type="RuleBase" id="RU004169"/>
    </source>
</evidence>
<comment type="subcellular location">
    <subcellularLocation>
        <location evidence="2">Cytoplasm</location>
    </subcellularLocation>
</comment>
<keyword evidence="9 12" id="KW-0210">Decarboxylase</keyword>
<evidence type="ECO:0000256" key="9">
    <source>
        <dbReference type="ARBA" id="ARBA00022793"/>
    </source>
</evidence>
<name>A0A8H6Y758_9AGAR</name>
<dbReference type="UniPathway" id="UPA00251">
    <property type="reaction ID" value="UER00321"/>
</dbReference>
<feature type="domain" description="Uroporphyrinogen decarboxylase (URO-D)" evidence="14">
    <location>
        <begin position="32"/>
        <end position="41"/>
    </location>
</feature>
<dbReference type="InterPro" id="IPR000257">
    <property type="entry name" value="Uroporphyrinogen_deCOase"/>
</dbReference>
<comment type="subunit">
    <text evidence="5">Homodimer.</text>
</comment>
<evidence type="ECO:0000256" key="7">
    <source>
        <dbReference type="ARBA" id="ARBA00014308"/>
    </source>
</evidence>
<dbReference type="AlphaFoldDB" id="A0A8H6Y758"/>
<feature type="domain" description="Uroporphyrinogen decarboxylase (URO-D)" evidence="15">
    <location>
        <begin position="152"/>
        <end position="168"/>
    </location>
</feature>
<proteinExistence type="inferred from homology"/>
<dbReference type="OrthoDB" id="339900at2759"/>
<dbReference type="PROSITE" id="PS00907">
    <property type="entry name" value="UROD_2"/>
    <property type="match status" value="1"/>
</dbReference>
<dbReference type="EMBL" id="JACAZI010000009">
    <property type="protein sequence ID" value="KAF7353089.1"/>
    <property type="molecule type" value="Genomic_DNA"/>
</dbReference>
<evidence type="ECO:0000256" key="1">
    <source>
        <dbReference type="ARBA" id="ARBA00002448"/>
    </source>
</evidence>
<keyword evidence="11 12" id="KW-0627">Porphyrin biosynthesis</keyword>
<dbReference type="CDD" id="cd00717">
    <property type="entry name" value="URO-D"/>
    <property type="match status" value="1"/>
</dbReference>
<evidence type="ECO:0000256" key="11">
    <source>
        <dbReference type="ARBA" id="ARBA00023244"/>
    </source>
</evidence>
<keyword evidence="10 12" id="KW-0456">Lyase</keyword>
<evidence type="ECO:0000259" key="14">
    <source>
        <dbReference type="PROSITE" id="PS00906"/>
    </source>
</evidence>
<evidence type="ECO:0000259" key="15">
    <source>
        <dbReference type="PROSITE" id="PS00907"/>
    </source>
</evidence>
<evidence type="ECO:0000256" key="4">
    <source>
        <dbReference type="ARBA" id="ARBA00009935"/>
    </source>
</evidence>
<dbReference type="HAMAP" id="MF_00218">
    <property type="entry name" value="URO_D"/>
    <property type="match status" value="1"/>
</dbReference>
<keyword evidence="17" id="KW-1185">Reference proteome</keyword>
<dbReference type="Gene3D" id="3.20.20.210">
    <property type="match status" value="1"/>
</dbReference>
<evidence type="ECO:0000256" key="6">
    <source>
        <dbReference type="ARBA" id="ARBA00012288"/>
    </source>
</evidence>
<comment type="similarity">
    <text evidence="4 13">Belongs to the uroporphyrinogen decarboxylase family.</text>
</comment>
<comment type="pathway">
    <text evidence="3 12">Porphyrin-containing compound metabolism; protoporphyrin-IX biosynthesis; coproporphyrinogen-III from 5-aminolevulinate: step 4/4.</text>
</comment>
<dbReference type="Proteomes" id="UP000620124">
    <property type="component" value="Unassembled WGS sequence"/>
</dbReference>
<dbReference type="InterPro" id="IPR038071">
    <property type="entry name" value="UROD/MetE-like_sf"/>
</dbReference>
<evidence type="ECO:0000313" key="16">
    <source>
        <dbReference type="EMBL" id="KAF7353089.1"/>
    </source>
</evidence>
<evidence type="ECO:0000256" key="2">
    <source>
        <dbReference type="ARBA" id="ARBA00004496"/>
    </source>
</evidence>
<dbReference type="PANTHER" id="PTHR21091:SF169">
    <property type="entry name" value="UROPORPHYRINOGEN DECARBOXYLASE"/>
    <property type="match status" value="1"/>
</dbReference>
<gene>
    <name evidence="16" type="ORF">MVEN_01276900</name>
</gene>
<protein>
    <recommendedName>
        <fullName evidence="7 12">Uroporphyrinogen decarboxylase</fullName>
        <ecNumber evidence="6 12">4.1.1.37</ecNumber>
    </recommendedName>
</protein>
<evidence type="ECO:0000313" key="17">
    <source>
        <dbReference type="Proteomes" id="UP000620124"/>
    </source>
</evidence>
<dbReference type="FunFam" id="3.20.20.210:FF:000001">
    <property type="entry name" value="Uroporphyrinogen decarboxylase"/>
    <property type="match status" value="1"/>
</dbReference>
<dbReference type="Pfam" id="PF01208">
    <property type="entry name" value="URO-D"/>
    <property type="match status" value="1"/>
</dbReference>
<dbReference type="InterPro" id="IPR006361">
    <property type="entry name" value="Uroporphyrinogen_deCO2ase_HemE"/>
</dbReference>
<dbReference type="PANTHER" id="PTHR21091">
    <property type="entry name" value="METHYLTETRAHYDROFOLATE:HOMOCYSTEINE METHYLTRANSFERASE RELATED"/>
    <property type="match status" value="1"/>
</dbReference>